<name>A0AA49JX32_9BACT</name>
<dbReference type="EMBL" id="CP130612">
    <property type="protein sequence ID" value="WKW13397.1"/>
    <property type="molecule type" value="Genomic_DNA"/>
</dbReference>
<dbReference type="PROSITE" id="PS51257">
    <property type="entry name" value="PROKAR_LIPOPROTEIN"/>
    <property type="match status" value="1"/>
</dbReference>
<dbReference type="EMBL" id="CP130613">
    <property type="protein sequence ID" value="WKW16304.1"/>
    <property type="molecule type" value="Genomic_DNA"/>
</dbReference>
<dbReference type="InterPro" id="IPR025921">
    <property type="entry name" value="HmuY"/>
</dbReference>
<sequence>MTRNISRLAAIAGVAALTACTTDNVVSPSRLQDEGSITVIATSAWQFVSLADSALVTPTPSPNASTAWDIAFLGTNVTLNGGDAGPGGVTAACLCQNASATNDQVLAMTAESEFADFDTVTAVPPGLSFVSDALTPAIVGWHAGSGAAATADTTKTWLLRLSDSTSFAALRVKAIATPTATHAGSVTLEYRLQTTSGSALPAPQQIVINAGATGGARVDLNTGTITTDDAAWDLHVQGFTIRVNGGISGSGKAGAATTATAFADLTTAVTNASAYRIDTYAGVFGSQRYYRYNILGDHRISPTFDVYFLRRGSDTYKLQVTGYYSATGAARHITFRWAKLD</sequence>
<dbReference type="RefSeq" id="WP_367886254.1">
    <property type="nucleotide sequence ID" value="NZ_CP130612.1"/>
</dbReference>
<reference evidence="1" key="1">
    <citation type="submission" date="2023-07" db="EMBL/GenBank/DDBJ databases">
        <authorList>
            <person name="Haufschild T."/>
            <person name="Kallscheuer N."/>
            <person name="Hammer J."/>
            <person name="Kohn T."/>
            <person name="Kabuu M."/>
            <person name="Jogler M."/>
            <person name="Wohfarth N."/>
            <person name="Heuer A."/>
            <person name="Rohde M."/>
            <person name="van Teeseling M.C.F."/>
            <person name="Jogler C."/>
        </authorList>
    </citation>
    <scope>NUCLEOTIDE SEQUENCE</scope>
    <source>
        <strain evidence="1">Strain 138</strain>
        <strain evidence="2">Strain 318</strain>
    </source>
</reference>
<dbReference type="Proteomes" id="UP001229955">
    <property type="component" value="Chromosome"/>
</dbReference>
<gene>
    <name evidence="1" type="ORF">Strain138_002716</name>
    <name evidence="2" type="ORF">Strain318_002716</name>
</gene>
<dbReference type="AlphaFoldDB" id="A0AA49JX32"/>
<dbReference type="Pfam" id="PF14064">
    <property type="entry name" value="HmuY"/>
    <property type="match status" value="2"/>
</dbReference>
<evidence type="ECO:0000313" key="1">
    <source>
        <dbReference type="EMBL" id="WKW13397.1"/>
    </source>
</evidence>
<accession>A0AA49Q8Z9</accession>
<dbReference type="CDD" id="cd12105">
    <property type="entry name" value="HmuY"/>
    <property type="match status" value="2"/>
</dbReference>
<organism evidence="1">
    <name type="scientific">Pseudogemmatithrix spongiicola</name>
    <dbReference type="NCBI Taxonomy" id="3062599"/>
    <lineage>
        <taxon>Bacteria</taxon>
        <taxon>Pseudomonadati</taxon>
        <taxon>Gemmatimonadota</taxon>
        <taxon>Gemmatimonadia</taxon>
        <taxon>Gemmatimonadales</taxon>
        <taxon>Gemmatimonadaceae</taxon>
        <taxon>Pseudogemmatithrix</taxon>
    </lineage>
</organism>
<protein>
    <submittedName>
        <fullName evidence="1">HmuY family protein</fullName>
    </submittedName>
</protein>
<proteinExistence type="predicted"/>
<evidence type="ECO:0000313" key="2">
    <source>
        <dbReference type="EMBL" id="WKW16304.1"/>
    </source>
</evidence>
<keyword evidence="3" id="KW-1185">Reference proteome</keyword>
<dbReference type="KEGG" id="pspc:Strain318_002716"/>
<evidence type="ECO:0000313" key="3">
    <source>
        <dbReference type="Proteomes" id="UP001229955"/>
    </source>
</evidence>
<accession>A0AA49JX32</accession>